<dbReference type="InterPro" id="IPR036236">
    <property type="entry name" value="Znf_C2H2_sf"/>
</dbReference>
<dbReference type="PROSITE" id="PS00028">
    <property type="entry name" value="ZINC_FINGER_C2H2_1"/>
    <property type="match status" value="10"/>
</dbReference>
<dbReference type="GO" id="GO:0008270">
    <property type="term" value="F:zinc ion binding"/>
    <property type="evidence" value="ECO:0007669"/>
    <property type="project" value="UniProtKB-KW"/>
</dbReference>
<dbReference type="FunFam" id="3.30.160.60:FF:000446">
    <property type="entry name" value="Zinc finger protein"/>
    <property type="match status" value="2"/>
</dbReference>
<dbReference type="GO" id="GO:0005634">
    <property type="term" value="C:nucleus"/>
    <property type="evidence" value="ECO:0007669"/>
    <property type="project" value="UniProtKB-SubCell"/>
</dbReference>
<protein>
    <submittedName>
        <fullName evidence="12">Zinc finger protein 91</fullName>
    </submittedName>
</protein>
<dbReference type="SUPFAM" id="SSF57667">
    <property type="entry name" value="beta-beta-alpha zinc fingers"/>
    <property type="match status" value="6"/>
</dbReference>
<feature type="domain" description="C2H2-type" evidence="11">
    <location>
        <begin position="215"/>
        <end position="245"/>
    </location>
</feature>
<feature type="domain" description="C2H2-type" evidence="11">
    <location>
        <begin position="72"/>
        <end position="99"/>
    </location>
</feature>
<dbReference type="PANTHER" id="PTHR16515">
    <property type="entry name" value="PR DOMAIN ZINC FINGER PROTEIN"/>
    <property type="match status" value="1"/>
</dbReference>
<evidence type="ECO:0000256" key="1">
    <source>
        <dbReference type="ARBA" id="ARBA00004123"/>
    </source>
</evidence>
<dbReference type="Pfam" id="PF00096">
    <property type="entry name" value="zf-C2H2"/>
    <property type="match status" value="5"/>
</dbReference>
<evidence type="ECO:0000256" key="3">
    <source>
        <dbReference type="ARBA" id="ARBA00022737"/>
    </source>
</evidence>
<feature type="domain" description="C2H2-type" evidence="11">
    <location>
        <begin position="254"/>
        <end position="282"/>
    </location>
</feature>
<keyword evidence="3" id="KW-0677">Repeat</keyword>
<name>A0A194R1D7_PAPMA</name>
<dbReference type="InterPro" id="IPR050331">
    <property type="entry name" value="Zinc_finger"/>
</dbReference>
<sequence>MDANLSFFKFPFVDAETSDLEFNKIKPLDGYDDLQSTLPSHGSLLANDDVLAEFLTADGPLEEPDLNGPTTLHCEICSKKFDNAKKYYGHLRVHSKDNLWICDKCPDQKFSTKQQLMKHGLTHKPLGWVWKCPQCTMAFEALWRLQQHLFAKHLDYRPYKCDQCDKAFYKPSDLKKHVDVHKGVRNFPCTSCSMQFRDKSNLKRHMLTHTNEKPFCCSGCGNRFKQLASMTRHKRYCPMNRNQNEIVDKTVRKNHCRVCGMTFQYKSALLEHCVRQHTNQSKEPENEEKVIDTNADANRTVDNIVDDILSAEDDYMTIRQQSNLAFNSQYITDPATDDYLMQVEFLKEINELHSLDDELLYNDIDLETFQNNQVFNSNIDIDYNPSDRNGEILFDFTECGKSMDHDIISALCQVKNDLPDEFLNVPDINFDRPELKVPETVDECEKIFESDVDLEASTNLAANLKQLIGENSVQYISSEDHDTFIISLNSEIDAAQLTDLLNIDVEKTEDNKIEELPIVPVKVDNINNVENKMDAVLEKEIKQIEPIKLDDKVEDIKGKEKKKVIFVCKICKKNFNKKDNYKSHIGTHNPSLRRHKCSVCGERFSYRSTLNKHVSAAHEPRVLSAHSCPHCDNTYRAHWMKVIDTNSDANRTVDNIVDDILSAEDDYMTIPQQSNLAFNSQYITDPTTDDYLMQVEFLKEINQLHSLDDELLYNDIDLETFQNNQVFNSNIDIDYNPSDRNGEILFDFTECGKSMDHDIISALCQVKNDLPDEFLNVPDINFDRPELKVPETVDECEKIFESDVDLEASTNLAANLKQLIGENSVQYISSEDHDTFIISLNSEIDAAQLTDLLNIDVEKTEDNKIEELPIVPVKVDNVNNVENKTDAVLEKELKQIEPIKVDDKVEDIKGKEKKKVTFVCKICKKTFNKKDNYKSHIGTHNPSLRRHKCSVCGERFSYRSTLNKHVSAAHEPRVLSAHSCPHCDNTYRAHWMLKNHIERDHERLTPYVCDVTQCDRKFYKKTDLEVHKRHHSGERPYVCEMCSSAFQQISHLKRHARTVHGHKAYVALSVYTVYIHVVNSIIVFEK</sequence>
<keyword evidence="8" id="KW-0804">Transcription</keyword>
<dbReference type="FunFam" id="3.30.160.60:FF:000062">
    <property type="entry name" value="RB-associated KRAB zinc finger protein-like"/>
    <property type="match status" value="1"/>
</dbReference>
<accession>A0A194R1D7</accession>
<keyword evidence="13" id="KW-1185">Reference proteome</keyword>
<gene>
    <name evidence="12" type="ORF">RR48_08350</name>
</gene>
<dbReference type="InterPro" id="IPR013087">
    <property type="entry name" value="Znf_C2H2_type"/>
</dbReference>
<feature type="domain" description="C2H2-type" evidence="11">
    <location>
        <begin position="918"/>
        <end position="940"/>
    </location>
</feature>
<evidence type="ECO:0000256" key="7">
    <source>
        <dbReference type="ARBA" id="ARBA00023125"/>
    </source>
</evidence>
<dbReference type="PANTHER" id="PTHR16515:SF49">
    <property type="entry name" value="GASTRULA ZINC FINGER PROTEIN XLCGF49.1-LIKE-RELATED"/>
    <property type="match status" value="1"/>
</dbReference>
<evidence type="ECO:0000313" key="12">
    <source>
        <dbReference type="EMBL" id="KPJ11608.1"/>
    </source>
</evidence>
<keyword evidence="2" id="KW-0479">Metal-binding</keyword>
<feature type="domain" description="C2H2-type" evidence="11">
    <location>
        <begin position="187"/>
        <end position="214"/>
    </location>
</feature>
<feature type="domain" description="C2H2-type" evidence="11">
    <location>
        <begin position="595"/>
        <end position="618"/>
    </location>
</feature>
<dbReference type="Gene3D" id="3.30.160.60">
    <property type="entry name" value="Classic Zinc Finger"/>
    <property type="match status" value="8"/>
</dbReference>
<evidence type="ECO:0000256" key="8">
    <source>
        <dbReference type="ARBA" id="ARBA00023163"/>
    </source>
</evidence>
<keyword evidence="4 10" id="KW-0863">Zinc-finger</keyword>
<evidence type="ECO:0000256" key="5">
    <source>
        <dbReference type="ARBA" id="ARBA00022833"/>
    </source>
</evidence>
<evidence type="ECO:0000256" key="6">
    <source>
        <dbReference type="ARBA" id="ARBA00023015"/>
    </source>
</evidence>
<feature type="domain" description="C2H2-type" evidence="11">
    <location>
        <begin position="566"/>
        <end position="588"/>
    </location>
</feature>
<reference evidence="12 13" key="1">
    <citation type="journal article" date="2015" name="Nat. Commun.">
        <title>Outbred genome sequencing and CRISPR/Cas9 gene editing in butterflies.</title>
        <authorList>
            <person name="Li X."/>
            <person name="Fan D."/>
            <person name="Zhang W."/>
            <person name="Liu G."/>
            <person name="Zhang L."/>
            <person name="Zhao L."/>
            <person name="Fang X."/>
            <person name="Chen L."/>
            <person name="Dong Y."/>
            <person name="Chen Y."/>
            <person name="Ding Y."/>
            <person name="Zhao R."/>
            <person name="Feng M."/>
            <person name="Zhu Y."/>
            <person name="Feng Y."/>
            <person name="Jiang X."/>
            <person name="Zhu D."/>
            <person name="Xiang H."/>
            <person name="Feng X."/>
            <person name="Li S."/>
            <person name="Wang J."/>
            <person name="Zhang G."/>
            <person name="Kronforst M.R."/>
            <person name="Wang W."/>
        </authorList>
    </citation>
    <scope>NUCLEOTIDE SEQUENCE [LARGE SCALE GENOMIC DNA]</scope>
    <source>
        <strain evidence="12">Ya'a_city_454_Pm</strain>
        <tissue evidence="12">Whole body</tissue>
    </source>
</reference>
<keyword evidence="9" id="KW-0539">Nucleus</keyword>
<dbReference type="AlphaFoldDB" id="A0A194R1D7"/>
<feature type="domain" description="C2H2-type" evidence="11">
    <location>
        <begin position="1007"/>
        <end position="1036"/>
    </location>
</feature>
<evidence type="ECO:0000256" key="9">
    <source>
        <dbReference type="ARBA" id="ARBA00023242"/>
    </source>
</evidence>
<dbReference type="GO" id="GO:0003677">
    <property type="term" value="F:DNA binding"/>
    <property type="evidence" value="ECO:0007669"/>
    <property type="project" value="UniProtKB-KW"/>
</dbReference>
<feature type="domain" description="C2H2-type" evidence="11">
    <location>
        <begin position="1037"/>
        <end position="1060"/>
    </location>
</feature>
<dbReference type="EMBL" id="KQ460878">
    <property type="protein sequence ID" value="KPJ11608.1"/>
    <property type="molecule type" value="Genomic_DNA"/>
</dbReference>
<evidence type="ECO:0000259" key="11">
    <source>
        <dbReference type="PROSITE" id="PS50157"/>
    </source>
</evidence>
<dbReference type="GO" id="GO:0010468">
    <property type="term" value="P:regulation of gene expression"/>
    <property type="evidence" value="ECO:0007669"/>
    <property type="project" value="TreeGrafter"/>
</dbReference>
<dbReference type="Pfam" id="PF12874">
    <property type="entry name" value="zf-met"/>
    <property type="match status" value="1"/>
</dbReference>
<comment type="subcellular location">
    <subcellularLocation>
        <location evidence="1">Nucleus</location>
    </subcellularLocation>
</comment>
<organism evidence="12 13">
    <name type="scientific">Papilio machaon</name>
    <name type="common">Old World swallowtail butterfly</name>
    <dbReference type="NCBI Taxonomy" id="76193"/>
    <lineage>
        <taxon>Eukaryota</taxon>
        <taxon>Metazoa</taxon>
        <taxon>Ecdysozoa</taxon>
        <taxon>Arthropoda</taxon>
        <taxon>Hexapoda</taxon>
        <taxon>Insecta</taxon>
        <taxon>Pterygota</taxon>
        <taxon>Neoptera</taxon>
        <taxon>Endopterygota</taxon>
        <taxon>Lepidoptera</taxon>
        <taxon>Glossata</taxon>
        <taxon>Ditrysia</taxon>
        <taxon>Papilionoidea</taxon>
        <taxon>Papilionidae</taxon>
        <taxon>Papilioninae</taxon>
        <taxon>Papilio</taxon>
    </lineage>
</organism>
<feature type="domain" description="C2H2-type" evidence="11">
    <location>
        <begin position="130"/>
        <end position="158"/>
    </location>
</feature>
<dbReference type="InParanoid" id="A0A194R1D7"/>
<feature type="domain" description="C2H2-type" evidence="11">
    <location>
        <begin position="947"/>
        <end position="970"/>
    </location>
</feature>
<proteinExistence type="predicted"/>
<dbReference type="SMART" id="SM00355">
    <property type="entry name" value="ZnF_C2H2"/>
    <property type="match status" value="14"/>
</dbReference>
<evidence type="ECO:0000256" key="2">
    <source>
        <dbReference type="ARBA" id="ARBA00022723"/>
    </source>
</evidence>
<evidence type="ECO:0000256" key="4">
    <source>
        <dbReference type="ARBA" id="ARBA00022771"/>
    </source>
</evidence>
<keyword evidence="6" id="KW-0805">Transcription regulation</keyword>
<keyword evidence="7" id="KW-0238">DNA-binding</keyword>
<dbReference type="PROSITE" id="PS50157">
    <property type="entry name" value="ZINC_FINGER_C2H2_2"/>
    <property type="match status" value="12"/>
</dbReference>
<keyword evidence="5" id="KW-0862">Zinc</keyword>
<feature type="domain" description="C2H2-type" evidence="11">
    <location>
        <begin position="159"/>
        <end position="186"/>
    </location>
</feature>
<evidence type="ECO:0000313" key="13">
    <source>
        <dbReference type="Proteomes" id="UP000053240"/>
    </source>
</evidence>
<evidence type="ECO:0000256" key="10">
    <source>
        <dbReference type="PROSITE-ProRule" id="PRU00042"/>
    </source>
</evidence>
<dbReference type="Proteomes" id="UP000053240">
    <property type="component" value="Unassembled WGS sequence"/>
</dbReference>